<dbReference type="PANTHER" id="PTHR35561:SF1">
    <property type="entry name" value="RNA 2',3'-CYCLIC PHOSPHODIESTERASE"/>
    <property type="match status" value="1"/>
</dbReference>
<dbReference type="InterPro" id="IPR004175">
    <property type="entry name" value="RNA_CPDase"/>
</dbReference>
<evidence type="ECO:0000256" key="2">
    <source>
        <dbReference type="HAMAP-Rule" id="MF_01940"/>
    </source>
</evidence>
<feature type="short sequence motif" description="HXTX 1" evidence="2">
    <location>
        <begin position="38"/>
        <end position="41"/>
    </location>
</feature>
<keyword evidence="4" id="KW-1185">Reference proteome</keyword>
<dbReference type="Proteomes" id="UP000319449">
    <property type="component" value="Unassembled WGS sequence"/>
</dbReference>
<sequence length="188" mass="20779">MHRLFVAIDLPDEVKRELAKLRREEIQGARWVPVEQLHLTLRFIGEVDDATFEAIRQALGAVRGGQFPLAVQLVGHFPPRKSPHVLWVGADAGESLADLQGQVEDAVQTAGLAPEHRPFSPHITIARLRETPPHVVAELEKRHQAFACAPFEVPSFHLYESTLTGKGAIHTVVRSYPLSAPTPSTEGR</sequence>
<dbReference type="RefSeq" id="WP_145024843.1">
    <property type="nucleotide sequence ID" value="NZ_VLLN01000026.1"/>
</dbReference>
<gene>
    <name evidence="3" type="ORF">JN12_03336</name>
</gene>
<comment type="catalytic activity">
    <reaction evidence="2">
        <text>a 3'-end 2',3'-cyclophospho-ribonucleotide-RNA + H2O = a 3'-end 2'-phospho-ribonucleotide-RNA + H(+)</text>
        <dbReference type="Rhea" id="RHEA:11828"/>
        <dbReference type="Rhea" id="RHEA-COMP:10464"/>
        <dbReference type="Rhea" id="RHEA-COMP:17353"/>
        <dbReference type="ChEBI" id="CHEBI:15377"/>
        <dbReference type="ChEBI" id="CHEBI:15378"/>
        <dbReference type="ChEBI" id="CHEBI:83064"/>
        <dbReference type="ChEBI" id="CHEBI:173113"/>
        <dbReference type="EC" id="3.1.4.58"/>
    </reaction>
</comment>
<feature type="active site" description="Proton donor" evidence="2">
    <location>
        <position position="38"/>
    </location>
</feature>
<keyword evidence="3" id="KW-0436">Ligase</keyword>
<dbReference type="Pfam" id="PF13563">
    <property type="entry name" value="2_5_RNA_ligase2"/>
    <property type="match status" value="1"/>
</dbReference>
<keyword evidence="1 2" id="KW-0378">Hydrolase</keyword>
<dbReference type="OrthoDB" id="9793819at2"/>
<organism evidence="3 4">
    <name type="scientific">Geobacter argillaceus</name>
    <dbReference type="NCBI Taxonomy" id="345631"/>
    <lineage>
        <taxon>Bacteria</taxon>
        <taxon>Pseudomonadati</taxon>
        <taxon>Thermodesulfobacteriota</taxon>
        <taxon>Desulfuromonadia</taxon>
        <taxon>Geobacterales</taxon>
        <taxon>Geobacteraceae</taxon>
        <taxon>Geobacter</taxon>
    </lineage>
</organism>
<evidence type="ECO:0000256" key="1">
    <source>
        <dbReference type="ARBA" id="ARBA00022801"/>
    </source>
</evidence>
<dbReference type="InterPro" id="IPR009097">
    <property type="entry name" value="Cyclic_Pdiesterase"/>
</dbReference>
<dbReference type="GO" id="GO:0008664">
    <property type="term" value="F:RNA 2',3'-cyclic 3'-phosphodiesterase activity"/>
    <property type="evidence" value="ECO:0007669"/>
    <property type="project" value="UniProtKB-EC"/>
</dbReference>
<proteinExistence type="inferred from homology"/>
<name>A0A562VFK0_9BACT</name>
<reference evidence="3 4" key="1">
    <citation type="submission" date="2019-07" db="EMBL/GenBank/DDBJ databases">
        <title>Genomic Encyclopedia of Archaeal and Bacterial Type Strains, Phase II (KMG-II): from individual species to whole genera.</title>
        <authorList>
            <person name="Goeker M."/>
        </authorList>
    </citation>
    <scope>NUCLEOTIDE SEQUENCE [LARGE SCALE GENOMIC DNA]</scope>
    <source>
        <strain evidence="3 4">ATCC BAA-1139</strain>
    </source>
</reference>
<dbReference type="PANTHER" id="PTHR35561">
    <property type="entry name" value="RNA 2',3'-CYCLIC PHOSPHODIESTERASE"/>
    <property type="match status" value="1"/>
</dbReference>
<dbReference type="GO" id="GO:0004113">
    <property type="term" value="F:2',3'-cyclic-nucleotide 3'-phosphodiesterase activity"/>
    <property type="evidence" value="ECO:0007669"/>
    <property type="project" value="InterPro"/>
</dbReference>
<feature type="active site" description="Proton acceptor" evidence="2">
    <location>
        <position position="122"/>
    </location>
</feature>
<evidence type="ECO:0000313" key="4">
    <source>
        <dbReference type="Proteomes" id="UP000319449"/>
    </source>
</evidence>
<accession>A0A562VFK0</accession>
<dbReference type="GO" id="GO:0016874">
    <property type="term" value="F:ligase activity"/>
    <property type="evidence" value="ECO:0007669"/>
    <property type="project" value="UniProtKB-KW"/>
</dbReference>
<dbReference type="EMBL" id="VLLN01000026">
    <property type="protein sequence ID" value="TWJ16581.1"/>
    <property type="molecule type" value="Genomic_DNA"/>
</dbReference>
<comment type="function">
    <text evidence="2">Hydrolyzes RNA 2',3'-cyclic phosphodiester to an RNA 2'-phosphomonoester.</text>
</comment>
<dbReference type="SUPFAM" id="SSF55144">
    <property type="entry name" value="LigT-like"/>
    <property type="match status" value="1"/>
</dbReference>
<comment type="caution">
    <text evidence="3">The sequence shown here is derived from an EMBL/GenBank/DDBJ whole genome shotgun (WGS) entry which is preliminary data.</text>
</comment>
<comment type="similarity">
    <text evidence="2">Belongs to the 2H phosphoesterase superfamily. ThpR family.</text>
</comment>
<dbReference type="EC" id="3.1.4.58" evidence="2"/>
<dbReference type="HAMAP" id="MF_01940">
    <property type="entry name" value="RNA_CPDase"/>
    <property type="match status" value="1"/>
</dbReference>
<dbReference type="AlphaFoldDB" id="A0A562VFK0"/>
<protein>
    <recommendedName>
        <fullName evidence="2">RNA 2',3'-cyclic phosphodiesterase</fullName>
        <shortName evidence="2">RNA 2',3'-CPDase</shortName>
        <ecNumber evidence="2">3.1.4.58</ecNumber>
    </recommendedName>
</protein>
<dbReference type="Gene3D" id="3.90.1140.10">
    <property type="entry name" value="Cyclic phosphodiesterase"/>
    <property type="match status" value="1"/>
</dbReference>
<dbReference type="NCBIfam" id="TIGR02258">
    <property type="entry name" value="2_5_ligase"/>
    <property type="match status" value="1"/>
</dbReference>
<evidence type="ECO:0000313" key="3">
    <source>
        <dbReference type="EMBL" id="TWJ16581.1"/>
    </source>
</evidence>
<feature type="short sequence motif" description="HXTX 2" evidence="2">
    <location>
        <begin position="122"/>
        <end position="125"/>
    </location>
</feature>